<organism evidence="2 3">
    <name type="scientific">Isachenkonia alkalipeptolytica</name>
    <dbReference type="NCBI Taxonomy" id="2565777"/>
    <lineage>
        <taxon>Bacteria</taxon>
        <taxon>Bacillati</taxon>
        <taxon>Bacillota</taxon>
        <taxon>Clostridia</taxon>
        <taxon>Eubacteriales</taxon>
        <taxon>Clostridiaceae</taxon>
        <taxon>Isachenkonia</taxon>
    </lineage>
</organism>
<dbReference type="InterPro" id="IPR015001">
    <property type="entry name" value="DUF1850"/>
</dbReference>
<proteinExistence type="predicted"/>
<sequence>MKKKQVWGKRYKAFPWTVIIGVMVVGAVMFLWISWTFGQNDSLMLVVSRQQTEEVLYEYPVKERDQIEFHWLHSVENSPWQEVFEVESDGKLKLIEMRFRTFGAGMPYFEEGEQKTEEGFMIMDGMDKTFNSYDWIHSQSATIKIVVDGEVLLRGEDVKHHIPLRMKVEEVD</sequence>
<dbReference type="RefSeq" id="WP_160720429.1">
    <property type="nucleotide sequence ID" value="NZ_SUMG01000006.1"/>
</dbReference>
<dbReference type="EMBL" id="SUMG01000006">
    <property type="protein sequence ID" value="NBG88169.1"/>
    <property type="molecule type" value="Genomic_DNA"/>
</dbReference>
<protein>
    <submittedName>
        <fullName evidence="2">DUF1850 domain-containing protein</fullName>
    </submittedName>
</protein>
<evidence type="ECO:0000313" key="2">
    <source>
        <dbReference type="EMBL" id="NBG88169.1"/>
    </source>
</evidence>
<keyword evidence="1" id="KW-1133">Transmembrane helix</keyword>
<dbReference type="Pfam" id="PF08905">
    <property type="entry name" value="DUF1850"/>
    <property type="match status" value="1"/>
</dbReference>
<gene>
    <name evidence="2" type="ORF">ISALK_06605</name>
</gene>
<dbReference type="Proteomes" id="UP000449710">
    <property type="component" value="Unassembled WGS sequence"/>
</dbReference>
<feature type="transmembrane region" description="Helical" evidence="1">
    <location>
        <begin position="12"/>
        <end position="35"/>
    </location>
</feature>
<dbReference type="AlphaFoldDB" id="A0AA44BDC2"/>
<keyword evidence="1" id="KW-0812">Transmembrane</keyword>
<evidence type="ECO:0000256" key="1">
    <source>
        <dbReference type="SAM" id="Phobius"/>
    </source>
</evidence>
<accession>A0AA44BDC2</accession>
<keyword evidence="3" id="KW-1185">Reference proteome</keyword>
<keyword evidence="1" id="KW-0472">Membrane</keyword>
<reference evidence="2 3" key="1">
    <citation type="submission" date="2019-04" db="EMBL/GenBank/DDBJ databases">
        <title>Isachenkonia alkalipeptolytica gen. nov. sp. nov. a new anaerobic, alkiliphilic organothrophic bacterium capable to reduce synthesized ferrihydrite isolated from a soda lake.</title>
        <authorList>
            <person name="Toshchakov S.V."/>
            <person name="Zavarzina D.G."/>
            <person name="Zhilina T.N."/>
            <person name="Kostrikina N.A."/>
            <person name="Kublanov I.V."/>
        </authorList>
    </citation>
    <scope>NUCLEOTIDE SEQUENCE [LARGE SCALE GENOMIC DNA]</scope>
    <source>
        <strain evidence="2 3">Z-1701</strain>
    </source>
</reference>
<name>A0AA44BDC2_9CLOT</name>
<comment type="caution">
    <text evidence="2">The sequence shown here is derived from an EMBL/GenBank/DDBJ whole genome shotgun (WGS) entry which is preliminary data.</text>
</comment>
<evidence type="ECO:0000313" key="3">
    <source>
        <dbReference type="Proteomes" id="UP000449710"/>
    </source>
</evidence>